<evidence type="ECO:0000313" key="2">
    <source>
        <dbReference type="Proteomes" id="UP000054359"/>
    </source>
</evidence>
<sequence length="115" mass="13133">MLFSDECSVQQFSAYAKCVCRPFGKRYEDRYTIPIVKQPPSQMVWGGMSVSGTAALYFLPPKTTMNGTWYLNLLCDKLKLHMDVHRCSIFMRDGVPCHRARFICGLLKSKCLIGQ</sequence>
<proteinExistence type="predicted"/>
<feature type="non-terminal residue" evidence="1">
    <location>
        <position position="115"/>
    </location>
</feature>
<evidence type="ECO:0008006" key="3">
    <source>
        <dbReference type="Google" id="ProtNLM"/>
    </source>
</evidence>
<protein>
    <recommendedName>
        <fullName evidence="3">Tc1-like transposase DDE domain-containing protein</fullName>
    </recommendedName>
</protein>
<dbReference type="EMBL" id="KK114003">
    <property type="protein sequence ID" value="KFM61523.1"/>
    <property type="molecule type" value="Genomic_DNA"/>
</dbReference>
<dbReference type="Proteomes" id="UP000054359">
    <property type="component" value="Unassembled WGS sequence"/>
</dbReference>
<reference evidence="1 2" key="1">
    <citation type="submission" date="2013-11" db="EMBL/GenBank/DDBJ databases">
        <title>Genome sequencing of Stegodyphus mimosarum.</title>
        <authorList>
            <person name="Bechsgaard J."/>
        </authorList>
    </citation>
    <scope>NUCLEOTIDE SEQUENCE [LARGE SCALE GENOMIC DNA]</scope>
</reference>
<dbReference type="InterPro" id="IPR036397">
    <property type="entry name" value="RNaseH_sf"/>
</dbReference>
<keyword evidence="2" id="KW-1185">Reference proteome</keyword>
<name>A0A087T8T4_STEMI</name>
<gene>
    <name evidence="1" type="ORF">X975_15481</name>
</gene>
<evidence type="ECO:0000313" key="1">
    <source>
        <dbReference type="EMBL" id="KFM61523.1"/>
    </source>
</evidence>
<accession>A0A087T8T4</accession>
<dbReference type="OrthoDB" id="6246393at2759"/>
<dbReference type="AlphaFoldDB" id="A0A087T8T4"/>
<dbReference type="Gene3D" id="3.30.420.10">
    <property type="entry name" value="Ribonuclease H-like superfamily/Ribonuclease H"/>
    <property type="match status" value="1"/>
</dbReference>
<organism evidence="1 2">
    <name type="scientific">Stegodyphus mimosarum</name>
    <name type="common">African social velvet spider</name>
    <dbReference type="NCBI Taxonomy" id="407821"/>
    <lineage>
        <taxon>Eukaryota</taxon>
        <taxon>Metazoa</taxon>
        <taxon>Ecdysozoa</taxon>
        <taxon>Arthropoda</taxon>
        <taxon>Chelicerata</taxon>
        <taxon>Arachnida</taxon>
        <taxon>Araneae</taxon>
        <taxon>Araneomorphae</taxon>
        <taxon>Entelegynae</taxon>
        <taxon>Eresoidea</taxon>
        <taxon>Eresidae</taxon>
        <taxon>Stegodyphus</taxon>
    </lineage>
</organism>
<dbReference type="GO" id="GO:0003676">
    <property type="term" value="F:nucleic acid binding"/>
    <property type="evidence" value="ECO:0007669"/>
    <property type="project" value="InterPro"/>
</dbReference>